<protein>
    <submittedName>
        <fullName evidence="6">DoxX family protein</fullName>
    </submittedName>
</protein>
<evidence type="ECO:0000256" key="4">
    <source>
        <dbReference type="ARBA" id="ARBA00023136"/>
    </source>
</evidence>
<feature type="region of interest" description="Disordered" evidence="5">
    <location>
        <begin position="259"/>
        <end position="291"/>
    </location>
</feature>
<name>A0ABX0CI78_9NOCA</name>
<evidence type="ECO:0000256" key="5">
    <source>
        <dbReference type="SAM" id="MobiDB-lite"/>
    </source>
</evidence>
<dbReference type="RefSeq" id="WP_163837858.1">
    <property type="nucleotide sequence ID" value="NZ_JAAGUX010000008.1"/>
</dbReference>
<keyword evidence="4" id="KW-0472">Membrane</keyword>
<evidence type="ECO:0000256" key="2">
    <source>
        <dbReference type="ARBA" id="ARBA00022692"/>
    </source>
</evidence>
<feature type="compositionally biased region" description="Basic residues" evidence="5">
    <location>
        <begin position="282"/>
        <end position="291"/>
    </location>
</feature>
<gene>
    <name evidence="6" type="ORF">GV794_06515</name>
</gene>
<dbReference type="Pfam" id="PF07681">
    <property type="entry name" value="DoxX"/>
    <property type="match status" value="1"/>
</dbReference>
<dbReference type="Proteomes" id="UP000470876">
    <property type="component" value="Unassembled WGS sequence"/>
</dbReference>
<feature type="non-terminal residue" evidence="6">
    <location>
        <position position="1"/>
    </location>
</feature>
<keyword evidence="2" id="KW-0812">Transmembrane</keyword>
<feature type="compositionally biased region" description="Low complexity" evidence="5">
    <location>
        <begin position="259"/>
        <end position="270"/>
    </location>
</feature>
<organism evidence="6 7">
    <name type="scientific">Nocardia cyriacigeorgica</name>
    <dbReference type="NCBI Taxonomy" id="135487"/>
    <lineage>
        <taxon>Bacteria</taxon>
        <taxon>Bacillati</taxon>
        <taxon>Actinomycetota</taxon>
        <taxon>Actinomycetes</taxon>
        <taxon>Mycobacteriales</taxon>
        <taxon>Nocardiaceae</taxon>
        <taxon>Nocardia</taxon>
    </lineage>
</organism>
<dbReference type="InterPro" id="IPR032808">
    <property type="entry name" value="DoxX"/>
</dbReference>
<evidence type="ECO:0000313" key="6">
    <source>
        <dbReference type="EMBL" id="NEW55308.1"/>
    </source>
</evidence>
<accession>A0ABX0CI78</accession>
<comment type="subcellular location">
    <subcellularLocation>
        <location evidence="1">Membrane</location>
        <topology evidence="1">Multi-pass membrane protein</topology>
    </subcellularLocation>
</comment>
<evidence type="ECO:0000256" key="3">
    <source>
        <dbReference type="ARBA" id="ARBA00022989"/>
    </source>
</evidence>
<comment type="caution">
    <text evidence="6">The sequence shown here is derived from an EMBL/GenBank/DDBJ whole genome shotgun (WGS) entry which is preliminary data.</text>
</comment>
<dbReference type="EMBL" id="JAAGUX010000008">
    <property type="protein sequence ID" value="NEW55308.1"/>
    <property type="molecule type" value="Genomic_DNA"/>
</dbReference>
<feature type="compositionally biased region" description="Basic and acidic residues" evidence="5">
    <location>
        <begin position="271"/>
        <end position="281"/>
    </location>
</feature>
<sequence>DMAEKLPNNPSVLVKATAVTQVAGGAMLALGKAPRLAALALAATVVPATVTQQDFWAESDPDRRAAKRTAFLKDVSLLGGLMIASADTAGKPSLGWRGRRAAKGAAAAVGAALPFGASSQDGSGEALRHQLEHTAERGREFAGVAATKGAALAETAQERAPEWAETARHRGAELAEAARHRAAALAEAAHHRSSALAETAQQHGPEWVELATSRGSEFADVAKHRGAELAEVARHRGAEWAETARHRAAELAATAHEQGAHLADAGAKAAESARERLEPPKRQRGIWRRSR</sequence>
<keyword evidence="7" id="KW-1185">Reference proteome</keyword>
<reference evidence="6 7" key="1">
    <citation type="submission" date="2020-01" db="EMBL/GenBank/DDBJ databases">
        <title>Genetics and antimicrobial susceptibilities of Nocardia species isolated from the soil; a comparison with species isolated from humans.</title>
        <authorList>
            <person name="Carrasco G."/>
            <person name="Monzon S."/>
            <person name="Sansegundo M."/>
            <person name="Garcia E."/>
            <person name="Garrido N."/>
            <person name="Medina M.J."/>
            <person name="Villalon P."/>
            <person name="Ramirez-Arocha A.C."/>
            <person name="Jimenez P."/>
            <person name="Cuesta I."/>
            <person name="Valdezate S."/>
        </authorList>
    </citation>
    <scope>NUCLEOTIDE SEQUENCE [LARGE SCALE GENOMIC DNA]</scope>
    <source>
        <strain evidence="6 7">CNM20110649</strain>
    </source>
</reference>
<evidence type="ECO:0000313" key="7">
    <source>
        <dbReference type="Proteomes" id="UP000470876"/>
    </source>
</evidence>
<keyword evidence="3" id="KW-1133">Transmembrane helix</keyword>
<proteinExistence type="predicted"/>
<evidence type="ECO:0000256" key="1">
    <source>
        <dbReference type="ARBA" id="ARBA00004141"/>
    </source>
</evidence>